<gene>
    <name evidence="3" type="ORF">SAMN04488694_1184</name>
    <name evidence="2" type="ORF">SAMN05192552_10195</name>
</gene>
<reference evidence="4 5" key="2">
    <citation type="submission" date="2016-10" db="EMBL/GenBank/DDBJ databases">
        <authorList>
            <person name="Varghese N."/>
            <person name="Submissions S."/>
        </authorList>
    </citation>
    <scope>NUCLEOTIDE SEQUENCE [LARGE SCALE GENOMIC DNA]</scope>
    <source>
        <strain evidence="2 5">CDM_1</strain>
        <strain evidence="4">CDM_6</strain>
    </source>
</reference>
<feature type="region of interest" description="Disordered" evidence="1">
    <location>
        <begin position="283"/>
        <end position="314"/>
    </location>
</feature>
<evidence type="ECO:0000313" key="4">
    <source>
        <dbReference type="Proteomes" id="UP000199320"/>
    </source>
</evidence>
<dbReference type="SUPFAM" id="SSF53649">
    <property type="entry name" value="Alkaline phosphatase-like"/>
    <property type="match status" value="1"/>
</dbReference>
<dbReference type="AlphaFoldDB" id="A0A1I0I9J7"/>
<dbReference type="Proteomes" id="UP000199320">
    <property type="component" value="Unassembled WGS sequence"/>
</dbReference>
<proteinExistence type="predicted"/>
<dbReference type="STRING" id="392421.SAMN04488694_1184"/>
<reference evidence="3" key="1">
    <citation type="submission" date="2016-10" db="EMBL/GenBank/DDBJ databases">
        <authorList>
            <person name="de Groot N.N."/>
        </authorList>
    </citation>
    <scope>NUCLEOTIDE SEQUENCE [LARGE SCALE GENOMIC DNA]</scope>
    <source>
        <strain evidence="3">CDM_6</strain>
    </source>
</reference>
<organism evidence="3 4">
    <name type="scientific">Natrinema hispanicum</name>
    <dbReference type="NCBI Taxonomy" id="392421"/>
    <lineage>
        <taxon>Archaea</taxon>
        <taxon>Methanobacteriati</taxon>
        <taxon>Methanobacteriota</taxon>
        <taxon>Stenosarchaea group</taxon>
        <taxon>Halobacteria</taxon>
        <taxon>Halobacteriales</taxon>
        <taxon>Natrialbaceae</taxon>
        <taxon>Natrinema</taxon>
    </lineage>
</organism>
<evidence type="ECO:0000256" key="1">
    <source>
        <dbReference type="SAM" id="MobiDB-lite"/>
    </source>
</evidence>
<accession>A0A1I0I9J7</accession>
<name>A0A1I0I9J7_9EURY</name>
<evidence type="ECO:0000313" key="2">
    <source>
        <dbReference type="EMBL" id="SDD33294.1"/>
    </source>
</evidence>
<protein>
    <submittedName>
        <fullName evidence="3">Sulfatase</fullName>
    </submittedName>
</protein>
<evidence type="ECO:0000313" key="3">
    <source>
        <dbReference type="EMBL" id="SET93256.1"/>
    </source>
</evidence>
<keyword evidence="4" id="KW-1185">Reference proteome</keyword>
<dbReference type="InterPro" id="IPR017850">
    <property type="entry name" value="Alkaline_phosphatase_core_sf"/>
</dbReference>
<dbReference type="Gene3D" id="3.40.720.10">
    <property type="entry name" value="Alkaline Phosphatase, subunit A"/>
    <property type="match status" value="1"/>
</dbReference>
<dbReference type="EMBL" id="FMZP01000019">
    <property type="protein sequence ID" value="SDD33294.1"/>
    <property type="molecule type" value="Genomic_DNA"/>
</dbReference>
<sequence length="314" mass="36010">MTSLLSLLRAGIDIQQNSGFRQLVRSGGYYAYESLLRTYHTTTDRVTRGQQVFSQDWDVLLVLDACRLDLMNEVGPEYRFCEGIGSFRSLGSSSLQWLERNFSPDFADEMANTTYITGNPYSEQAVQESDFHAVDEVWRYDWDEEIGTIQPRSLTDRAIHHWRNNQPEQMIVHYMQPHAPFINHDLQAGISPDSWEELYTGEKKNVWMRLRDGEIPKQTVWEAYKDNLRAVLDDVELLLENIDAQSVVITSDHGNGLGEHGIYGHPSEIDSDVLRTVPWIETSATDEETYDPQTQSHSAEQDDVKSKLADLGYL</sequence>
<dbReference type="Proteomes" id="UP000324021">
    <property type="component" value="Unassembled WGS sequence"/>
</dbReference>
<dbReference type="EMBL" id="FOIC01000018">
    <property type="protein sequence ID" value="SET93256.1"/>
    <property type="molecule type" value="Genomic_DNA"/>
</dbReference>
<evidence type="ECO:0000313" key="5">
    <source>
        <dbReference type="Proteomes" id="UP000324021"/>
    </source>
</evidence>
<feature type="compositionally biased region" description="Basic and acidic residues" evidence="1">
    <location>
        <begin position="299"/>
        <end position="308"/>
    </location>
</feature>